<keyword evidence="6" id="KW-1185">Reference proteome</keyword>
<dbReference type="InterPro" id="IPR020845">
    <property type="entry name" value="AMP-binding_CS"/>
</dbReference>
<dbReference type="PANTHER" id="PTHR24096:SF353">
    <property type="entry name" value="GH16244P-RELATED"/>
    <property type="match status" value="1"/>
</dbReference>
<dbReference type="GO" id="GO:0046949">
    <property type="term" value="P:fatty-acyl-CoA biosynthetic process"/>
    <property type="evidence" value="ECO:0007669"/>
    <property type="project" value="TreeGrafter"/>
</dbReference>
<evidence type="ECO:0000313" key="6">
    <source>
        <dbReference type="Proteomes" id="UP000299102"/>
    </source>
</evidence>
<keyword evidence="5" id="KW-0436">Ligase</keyword>
<dbReference type="InterPro" id="IPR042099">
    <property type="entry name" value="ANL_N_sf"/>
</dbReference>
<gene>
    <name evidence="5" type="primary">4CLL9</name>
    <name evidence="5" type="ORF">EVAR_82650_1</name>
</gene>
<dbReference type="SUPFAM" id="SSF56801">
    <property type="entry name" value="Acetyl-CoA synthetase-like"/>
    <property type="match status" value="1"/>
</dbReference>
<dbReference type="Gene3D" id="3.40.50.12780">
    <property type="entry name" value="N-terminal domain of ligase-like"/>
    <property type="match status" value="2"/>
</dbReference>
<dbReference type="AlphaFoldDB" id="A0A4C1VAK0"/>
<accession>A0A4C1VAK0</accession>
<reference evidence="5 6" key="1">
    <citation type="journal article" date="2019" name="Commun. Biol.">
        <title>The bagworm genome reveals a unique fibroin gene that provides high tensile strength.</title>
        <authorList>
            <person name="Kono N."/>
            <person name="Nakamura H."/>
            <person name="Ohtoshi R."/>
            <person name="Tomita M."/>
            <person name="Numata K."/>
            <person name="Arakawa K."/>
        </authorList>
    </citation>
    <scope>NUCLEOTIDE SEQUENCE [LARGE SCALE GENOMIC DNA]</scope>
</reference>
<evidence type="ECO:0000256" key="2">
    <source>
        <dbReference type="ARBA" id="ARBA00023140"/>
    </source>
</evidence>
<dbReference type="PROSITE" id="PS00455">
    <property type="entry name" value="AMP_BINDING"/>
    <property type="match status" value="1"/>
</dbReference>
<feature type="domain" description="AMP-binding enzyme C-terminal" evidence="4">
    <location>
        <begin position="531"/>
        <end position="607"/>
    </location>
</feature>
<dbReference type="InterPro" id="IPR045851">
    <property type="entry name" value="AMP-bd_C_sf"/>
</dbReference>
<dbReference type="PANTHER" id="PTHR24096">
    <property type="entry name" value="LONG-CHAIN-FATTY-ACID--COA LIGASE"/>
    <property type="match status" value="1"/>
</dbReference>
<name>A0A4C1VAK0_EUMVA</name>
<dbReference type="Pfam" id="PF00501">
    <property type="entry name" value="AMP-binding"/>
    <property type="match status" value="1"/>
</dbReference>
<dbReference type="EMBL" id="BGZK01000308">
    <property type="protein sequence ID" value="GBP35716.1"/>
    <property type="molecule type" value="Genomic_DNA"/>
</dbReference>
<comment type="caution">
    <text evidence="5">The sequence shown here is derived from an EMBL/GenBank/DDBJ whole genome shotgun (WGS) entry which is preliminary data.</text>
</comment>
<dbReference type="InterPro" id="IPR000873">
    <property type="entry name" value="AMP-dep_synth/lig_dom"/>
</dbReference>
<evidence type="ECO:0000313" key="5">
    <source>
        <dbReference type="EMBL" id="GBP35716.1"/>
    </source>
</evidence>
<evidence type="ECO:0000259" key="4">
    <source>
        <dbReference type="Pfam" id="PF13193"/>
    </source>
</evidence>
<protein>
    <submittedName>
        <fullName evidence="5">4-coumarate--CoA ligase-like 9</fullName>
    </submittedName>
</protein>
<evidence type="ECO:0000259" key="3">
    <source>
        <dbReference type="Pfam" id="PF00501"/>
    </source>
</evidence>
<dbReference type="Pfam" id="PF13193">
    <property type="entry name" value="AMP-binding_C"/>
    <property type="match status" value="1"/>
</dbReference>
<sequence>MAKEFRSHDHVHWYLGELGARAAAAAGRPGARHHLGRLVLACLEEHPDFVLQVDGATGEQETCASVRARSVRCAERLRALGLQPGDVVALLAPNHLDLAIPFYAALYLGLVIMAADRTLKDKELQDTFAVGRPKVVFCQSEKSVEVEKALKAIDCESKIITFDCNERFQSFADFLAMSRRDTAEQVLFEIYQEQNQVSSASLGVLKSSQIFGCVHRDNANAYTRYRDMCGLTAVNYTNLKRSSAHLYDADITVNELDTENALCAIIATSGTTGLPKAAGVTYKNMALGTSYFATRSTQFPRPYKSALVVSPLQWYSALYHFFCAPIHMYTRIQTSGEPTREHVYALINKYRPTNMFSSPNTFTMLAKEPDHQQCDFSCFQEIYMGGSAVPEELLTKYRELAPDAVVARMYGMSELSGLAFCPNPTRAGTCGSRMGCFEYRLQDPFTGEEIVKPNVRGELQLRGPAVFKGYFNNAKATNETFTDDGWFRTGDLFFRDEDFNFYFVERFKLLLKYRNHQPSSLFVDSQIAPLELENVIRSHPGVLDVAVAGVPDAECGDLPVACVVRRPGHRLTAQQVKDLVRENLADTKQLRGGVIFLDQLPMTASMKLHRKKINQLILSSIRE</sequence>
<dbReference type="OrthoDB" id="10253869at2759"/>
<comment type="subcellular location">
    <subcellularLocation>
        <location evidence="1">Peroxisome</location>
    </subcellularLocation>
</comment>
<dbReference type="InterPro" id="IPR025110">
    <property type="entry name" value="AMP-bd_C"/>
</dbReference>
<dbReference type="Proteomes" id="UP000299102">
    <property type="component" value="Unassembled WGS sequence"/>
</dbReference>
<dbReference type="GO" id="GO:0005777">
    <property type="term" value="C:peroxisome"/>
    <property type="evidence" value="ECO:0007669"/>
    <property type="project" value="UniProtKB-SubCell"/>
</dbReference>
<dbReference type="STRING" id="151549.A0A4C1VAK0"/>
<evidence type="ECO:0000256" key="1">
    <source>
        <dbReference type="ARBA" id="ARBA00004275"/>
    </source>
</evidence>
<feature type="domain" description="AMP-dependent synthetase/ligase" evidence="3">
    <location>
        <begin position="44"/>
        <end position="471"/>
    </location>
</feature>
<proteinExistence type="predicted"/>
<keyword evidence="2" id="KW-0576">Peroxisome</keyword>
<dbReference type="GO" id="GO:0004467">
    <property type="term" value="F:long-chain fatty acid-CoA ligase activity"/>
    <property type="evidence" value="ECO:0007669"/>
    <property type="project" value="TreeGrafter"/>
</dbReference>
<organism evidence="5 6">
    <name type="scientific">Eumeta variegata</name>
    <name type="common">Bagworm moth</name>
    <name type="synonym">Eumeta japonica</name>
    <dbReference type="NCBI Taxonomy" id="151549"/>
    <lineage>
        <taxon>Eukaryota</taxon>
        <taxon>Metazoa</taxon>
        <taxon>Ecdysozoa</taxon>
        <taxon>Arthropoda</taxon>
        <taxon>Hexapoda</taxon>
        <taxon>Insecta</taxon>
        <taxon>Pterygota</taxon>
        <taxon>Neoptera</taxon>
        <taxon>Endopterygota</taxon>
        <taxon>Lepidoptera</taxon>
        <taxon>Glossata</taxon>
        <taxon>Ditrysia</taxon>
        <taxon>Tineoidea</taxon>
        <taxon>Psychidae</taxon>
        <taxon>Oiketicinae</taxon>
        <taxon>Eumeta</taxon>
    </lineage>
</organism>
<dbReference type="Gene3D" id="3.30.300.30">
    <property type="match status" value="1"/>
</dbReference>